<dbReference type="AlphaFoldDB" id="A0AAN7BGN1"/>
<evidence type="ECO:0008006" key="4">
    <source>
        <dbReference type="Google" id="ProtNLM"/>
    </source>
</evidence>
<evidence type="ECO:0000313" key="3">
    <source>
        <dbReference type="Proteomes" id="UP001301958"/>
    </source>
</evidence>
<keyword evidence="1" id="KW-0732">Signal</keyword>
<keyword evidence="3" id="KW-1185">Reference proteome</keyword>
<reference evidence="2" key="1">
    <citation type="journal article" date="2023" name="Mol. Phylogenet. Evol.">
        <title>Genome-scale phylogeny and comparative genomics of the fungal order Sordariales.</title>
        <authorList>
            <person name="Hensen N."/>
            <person name="Bonometti L."/>
            <person name="Westerberg I."/>
            <person name="Brannstrom I.O."/>
            <person name="Guillou S."/>
            <person name="Cros-Aarteil S."/>
            <person name="Calhoun S."/>
            <person name="Haridas S."/>
            <person name="Kuo A."/>
            <person name="Mondo S."/>
            <person name="Pangilinan J."/>
            <person name="Riley R."/>
            <person name="LaButti K."/>
            <person name="Andreopoulos B."/>
            <person name="Lipzen A."/>
            <person name="Chen C."/>
            <person name="Yan M."/>
            <person name="Daum C."/>
            <person name="Ng V."/>
            <person name="Clum A."/>
            <person name="Steindorff A."/>
            <person name="Ohm R.A."/>
            <person name="Martin F."/>
            <person name="Silar P."/>
            <person name="Natvig D.O."/>
            <person name="Lalanne C."/>
            <person name="Gautier V."/>
            <person name="Ament-Velasquez S.L."/>
            <person name="Kruys A."/>
            <person name="Hutchinson M.I."/>
            <person name="Powell A.J."/>
            <person name="Barry K."/>
            <person name="Miller A.N."/>
            <person name="Grigoriev I.V."/>
            <person name="Debuchy R."/>
            <person name="Gladieux P."/>
            <person name="Hiltunen Thoren M."/>
            <person name="Johannesson H."/>
        </authorList>
    </citation>
    <scope>NUCLEOTIDE SEQUENCE</scope>
    <source>
        <strain evidence="2">CBS 990.96</strain>
    </source>
</reference>
<sequence>MRNNIAHLLALGILPTLSLAARNCAASSTTFQYRILEVRYDSPEPTNPNNLSTIAVALGSSTTPIYECVAQWPESWAGWYQGGTNIIWSDCIWTGAGSGADKTVSLAVDWKTKNFYLTHTFDCSDQAGTEGLATGVIPLSIQCSPDPEGSGTTYCTPSPAPNGGRPDIRINTSISPVPSTPSTKTCEAVTSTYQSWSIENWLRSYEIAPGTFTPKKGTDTGPAFSLRSLGSPKGVVLTCVTEEDKDGVFAGGCVSVREAKTNGRFRFDSRLNLLSVDQVWDCGDGTIQDVTGVAYFQATCDRGFNSDLFTCTSTPVWLGTKTV</sequence>
<reference evidence="2" key="2">
    <citation type="submission" date="2023-05" db="EMBL/GenBank/DDBJ databases">
        <authorList>
            <consortium name="Lawrence Berkeley National Laboratory"/>
            <person name="Steindorff A."/>
            <person name="Hensen N."/>
            <person name="Bonometti L."/>
            <person name="Westerberg I."/>
            <person name="Brannstrom I.O."/>
            <person name="Guillou S."/>
            <person name="Cros-Aarteil S."/>
            <person name="Calhoun S."/>
            <person name="Haridas S."/>
            <person name="Kuo A."/>
            <person name="Mondo S."/>
            <person name="Pangilinan J."/>
            <person name="Riley R."/>
            <person name="Labutti K."/>
            <person name="Andreopoulos B."/>
            <person name="Lipzen A."/>
            <person name="Chen C."/>
            <person name="Yanf M."/>
            <person name="Daum C."/>
            <person name="Ng V."/>
            <person name="Clum A."/>
            <person name="Ohm R."/>
            <person name="Martin F."/>
            <person name="Silar P."/>
            <person name="Natvig D."/>
            <person name="Lalanne C."/>
            <person name="Gautier V."/>
            <person name="Ament-Velasquez S.L."/>
            <person name="Kruys A."/>
            <person name="Hutchinson M.I."/>
            <person name="Powell A.J."/>
            <person name="Barry K."/>
            <person name="Miller A.N."/>
            <person name="Grigoriev I.V."/>
            <person name="Debuchy R."/>
            <person name="Gladieux P."/>
            <person name="Thoren M.H."/>
            <person name="Johannesson H."/>
        </authorList>
    </citation>
    <scope>NUCLEOTIDE SEQUENCE</scope>
    <source>
        <strain evidence="2">CBS 990.96</strain>
    </source>
</reference>
<name>A0AAN7BGN1_9PEZI</name>
<dbReference type="Proteomes" id="UP001301958">
    <property type="component" value="Unassembled WGS sequence"/>
</dbReference>
<proteinExistence type="predicted"/>
<comment type="caution">
    <text evidence="2">The sequence shown here is derived from an EMBL/GenBank/DDBJ whole genome shotgun (WGS) entry which is preliminary data.</text>
</comment>
<dbReference type="EMBL" id="MU865486">
    <property type="protein sequence ID" value="KAK4222175.1"/>
    <property type="molecule type" value="Genomic_DNA"/>
</dbReference>
<gene>
    <name evidence="2" type="ORF">QBC38DRAFT_504241</name>
</gene>
<organism evidence="2 3">
    <name type="scientific">Podospora fimiseda</name>
    <dbReference type="NCBI Taxonomy" id="252190"/>
    <lineage>
        <taxon>Eukaryota</taxon>
        <taxon>Fungi</taxon>
        <taxon>Dikarya</taxon>
        <taxon>Ascomycota</taxon>
        <taxon>Pezizomycotina</taxon>
        <taxon>Sordariomycetes</taxon>
        <taxon>Sordariomycetidae</taxon>
        <taxon>Sordariales</taxon>
        <taxon>Podosporaceae</taxon>
        <taxon>Podospora</taxon>
    </lineage>
</organism>
<evidence type="ECO:0000313" key="2">
    <source>
        <dbReference type="EMBL" id="KAK4222175.1"/>
    </source>
</evidence>
<protein>
    <recommendedName>
        <fullName evidence="4">AA1-like domain-containing protein</fullName>
    </recommendedName>
</protein>
<accession>A0AAN7BGN1</accession>
<feature type="chain" id="PRO_5043052391" description="AA1-like domain-containing protein" evidence="1">
    <location>
        <begin position="21"/>
        <end position="323"/>
    </location>
</feature>
<feature type="signal peptide" evidence="1">
    <location>
        <begin position="1"/>
        <end position="20"/>
    </location>
</feature>
<evidence type="ECO:0000256" key="1">
    <source>
        <dbReference type="SAM" id="SignalP"/>
    </source>
</evidence>